<feature type="compositionally biased region" description="Acidic residues" evidence="4">
    <location>
        <begin position="393"/>
        <end position="402"/>
    </location>
</feature>
<keyword evidence="5" id="KW-1133">Transmembrane helix</keyword>
<dbReference type="PROSITE" id="PS50835">
    <property type="entry name" value="IG_LIKE"/>
    <property type="match status" value="1"/>
</dbReference>
<feature type="region of interest" description="Disordered" evidence="4">
    <location>
        <begin position="367"/>
        <end position="408"/>
    </location>
</feature>
<comment type="caution">
    <text evidence="7">The sequence shown here is derived from an EMBL/GenBank/DDBJ whole genome shotgun (WGS) entry which is preliminary data.</text>
</comment>
<protein>
    <submittedName>
        <fullName evidence="7">Calmodulin regulator protein PCP4</fullName>
    </submittedName>
</protein>
<dbReference type="InterPro" id="IPR003599">
    <property type="entry name" value="Ig_sub"/>
</dbReference>
<organism evidence="7 8">
    <name type="scientific">Larimichthys crocea</name>
    <name type="common">Large yellow croaker</name>
    <name type="synonym">Pseudosciaena crocea</name>
    <dbReference type="NCBI Taxonomy" id="215358"/>
    <lineage>
        <taxon>Eukaryota</taxon>
        <taxon>Metazoa</taxon>
        <taxon>Chordata</taxon>
        <taxon>Craniata</taxon>
        <taxon>Vertebrata</taxon>
        <taxon>Euteleostomi</taxon>
        <taxon>Actinopterygii</taxon>
        <taxon>Neopterygii</taxon>
        <taxon>Teleostei</taxon>
        <taxon>Neoteleostei</taxon>
        <taxon>Acanthomorphata</taxon>
        <taxon>Eupercaria</taxon>
        <taxon>Sciaenidae</taxon>
        <taxon>Larimichthys</taxon>
    </lineage>
</organism>
<accession>A0A6G0I9Q7</accession>
<dbReference type="EMBL" id="REGW02000013">
    <property type="protein sequence ID" value="KAE8288043.1"/>
    <property type="molecule type" value="Genomic_DNA"/>
</dbReference>
<evidence type="ECO:0000256" key="3">
    <source>
        <dbReference type="ARBA" id="ARBA00023157"/>
    </source>
</evidence>
<dbReference type="SMART" id="SM00409">
    <property type="entry name" value="IG"/>
    <property type="match status" value="2"/>
</dbReference>
<sequence length="427" mass="47255">MPQGQSTTWRRVFPVQSEVINNDAGGNENSVIGFVSTGRSKVRSLSGLIHCVLIMAIMPLKVVTEEFKLQPLNSTVLQGSDVRYTATVVGTWQSMTWTVGEYLVATVHVPGTGNISVFSDQYAARFCVEDDISCVEFFMYNVTRGQSGKVICFVMGKYGSKTADLYVQVVRVSISGGTVTATQGDQVEFQCATFLWFPDPTITWTRNGEAVNSSLYNTTSVNDVNYFNSTSVLKFQAERNTRVECLATVPTLTKPIQSSSVYLVVVPKPPDWTVLIAVVLSFSCAALLALLIIGIIFCYKRRKEKQLTYQDEMRSPTPICPSNHLFPSAELCPSPHLHLTSHTTDLLFPLLLHMLLSYLPARLHHGPRQASAATTGSTKPSAGQDEKKNNVPEDFDIDMENPETEKAAVAIQSQFRKFQKKKQDVKS</sequence>
<dbReference type="GO" id="GO:0016020">
    <property type="term" value="C:membrane"/>
    <property type="evidence" value="ECO:0007669"/>
    <property type="project" value="UniProtKB-SubCell"/>
</dbReference>
<dbReference type="SUPFAM" id="SSF48726">
    <property type="entry name" value="Immunoglobulin"/>
    <property type="match status" value="2"/>
</dbReference>
<evidence type="ECO:0000259" key="6">
    <source>
        <dbReference type="PROSITE" id="PS50835"/>
    </source>
</evidence>
<keyword evidence="3" id="KW-1015">Disulfide bond</keyword>
<gene>
    <name evidence="7" type="ORF">D5F01_LYC14103</name>
</gene>
<dbReference type="InterPro" id="IPR013162">
    <property type="entry name" value="CD80_C2-set"/>
</dbReference>
<dbReference type="Gene3D" id="2.60.40.10">
    <property type="entry name" value="Immunoglobulins"/>
    <property type="match status" value="1"/>
</dbReference>
<evidence type="ECO:0000256" key="4">
    <source>
        <dbReference type="SAM" id="MobiDB-lite"/>
    </source>
</evidence>
<dbReference type="PANTHER" id="PTHR44991">
    <property type="entry name" value="IMMUNOGLOBULIN SUPERFAMILY MEMBER 5"/>
    <property type="match status" value="1"/>
</dbReference>
<keyword evidence="2 5" id="KW-0472">Membrane</keyword>
<name>A0A6G0I9Q7_LARCR</name>
<evidence type="ECO:0000313" key="8">
    <source>
        <dbReference type="Proteomes" id="UP000424527"/>
    </source>
</evidence>
<evidence type="ECO:0000313" key="7">
    <source>
        <dbReference type="EMBL" id="KAE8288043.1"/>
    </source>
</evidence>
<dbReference type="InterPro" id="IPR013783">
    <property type="entry name" value="Ig-like_fold"/>
</dbReference>
<keyword evidence="8" id="KW-1185">Reference proteome</keyword>
<dbReference type="Pfam" id="PF08205">
    <property type="entry name" value="C2-set_2"/>
    <property type="match status" value="1"/>
</dbReference>
<feature type="transmembrane region" description="Helical" evidence="5">
    <location>
        <begin position="272"/>
        <end position="299"/>
    </location>
</feature>
<reference evidence="7 8" key="1">
    <citation type="submission" date="2019-07" db="EMBL/GenBank/DDBJ databases">
        <title>Chromosome genome assembly for large yellow croaker.</title>
        <authorList>
            <person name="Xiao S."/>
        </authorList>
    </citation>
    <scope>NUCLEOTIDE SEQUENCE [LARGE SCALE GENOMIC DNA]</scope>
    <source>
        <strain evidence="7">JMULYC20181020</strain>
        <tissue evidence="7">Muscle</tissue>
    </source>
</reference>
<proteinExistence type="predicted"/>
<evidence type="ECO:0000256" key="5">
    <source>
        <dbReference type="SAM" id="Phobius"/>
    </source>
</evidence>
<feature type="compositionally biased region" description="Polar residues" evidence="4">
    <location>
        <begin position="371"/>
        <end position="381"/>
    </location>
</feature>
<dbReference type="Proteomes" id="UP000424527">
    <property type="component" value="Unassembled WGS sequence"/>
</dbReference>
<keyword evidence="5" id="KW-0812">Transmembrane</keyword>
<evidence type="ECO:0000256" key="2">
    <source>
        <dbReference type="ARBA" id="ARBA00023136"/>
    </source>
</evidence>
<evidence type="ECO:0000256" key="1">
    <source>
        <dbReference type="ARBA" id="ARBA00004167"/>
    </source>
</evidence>
<dbReference type="InterPro" id="IPR007110">
    <property type="entry name" value="Ig-like_dom"/>
</dbReference>
<dbReference type="PANTHER" id="PTHR44991:SF1">
    <property type="entry name" value="IMMUNOGLOBULIN SUPERFAMILY MEMBER 5"/>
    <property type="match status" value="1"/>
</dbReference>
<dbReference type="AlphaFoldDB" id="A0A6G0I9Q7"/>
<comment type="subcellular location">
    <subcellularLocation>
        <location evidence="1">Membrane</location>
        <topology evidence="1">Single-pass membrane protein</topology>
    </subcellularLocation>
</comment>
<feature type="domain" description="Ig-like" evidence="6">
    <location>
        <begin position="167"/>
        <end position="257"/>
    </location>
</feature>
<dbReference type="InterPro" id="IPR036179">
    <property type="entry name" value="Ig-like_dom_sf"/>
</dbReference>